<evidence type="ECO:0000313" key="2">
    <source>
        <dbReference type="Proteomes" id="UP000321287"/>
    </source>
</evidence>
<keyword evidence="2" id="KW-1185">Reference proteome</keyword>
<dbReference type="AlphaFoldDB" id="A0AAN4R5Q1"/>
<gene>
    <name evidence="1" type="ORF">ABO01nite_29240</name>
</gene>
<accession>A0AAN4R5Q1</accession>
<evidence type="ECO:0000313" key="1">
    <source>
        <dbReference type="EMBL" id="GEL54917.1"/>
    </source>
</evidence>
<name>A0AAN4R5Q1_9PROT</name>
<dbReference type="RefSeq" id="WP_146926935.1">
    <property type="nucleotide sequence ID" value="NZ_BAPU01000045.1"/>
</dbReference>
<proteinExistence type="predicted"/>
<sequence>MSYRIVYDQVAVKFTAAQLAAACPSEHGRDDYFMLFELGGDNNMWDCSNRARARSWDLIGADCEWVVMRKVVEYAASCEGGGMRFSNARSTQAETYIRKNRSTLERSLTPDGSGETGIGVSASIRVTRSKLQSWQRERLGRLEAFMTPQGDSDYALWELSPLRDPLHAALFFAFHTLDERAIYNKATVHGPSKGREPVLKLVSPNAFAVREAT</sequence>
<reference evidence="1 2" key="1">
    <citation type="submission" date="2019-07" db="EMBL/GenBank/DDBJ databases">
        <title>Whole genome shotgun sequence of Asaia bogorensis NBRC 16594.</title>
        <authorList>
            <person name="Hosoyama A."/>
            <person name="Uohara A."/>
            <person name="Ohji S."/>
            <person name="Ichikawa N."/>
        </authorList>
    </citation>
    <scope>NUCLEOTIDE SEQUENCE [LARGE SCALE GENOMIC DNA]</scope>
    <source>
        <strain evidence="1 2">NBRC 16594</strain>
    </source>
</reference>
<comment type="caution">
    <text evidence="1">The sequence shown here is derived from an EMBL/GenBank/DDBJ whole genome shotgun (WGS) entry which is preliminary data.</text>
</comment>
<organism evidence="1 2">
    <name type="scientific">Asaia bogorensis NBRC 16594</name>
    <dbReference type="NCBI Taxonomy" id="1231624"/>
    <lineage>
        <taxon>Bacteria</taxon>
        <taxon>Pseudomonadati</taxon>
        <taxon>Pseudomonadota</taxon>
        <taxon>Alphaproteobacteria</taxon>
        <taxon>Acetobacterales</taxon>
        <taxon>Acetobacteraceae</taxon>
        <taxon>Asaia</taxon>
    </lineage>
</organism>
<dbReference type="EMBL" id="BJVS01000011">
    <property type="protein sequence ID" value="GEL54917.1"/>
    <property type="molecule type" value="Genomic_DNA"/>
</dbReference>
<protein>
    <submittedName>
        <fullName evidence="1">Uncharacterized protein</fullName>
    </submittedName>
</protein>
<dbReference type="Proteomes" id="UP000321287">
    <property type="component" value="Unassembled WGS sequence"/>
</dbReference>